<dbReference type="Pfam" id="PF00391">
    <property type="entry name" value="PEP-utilizers"/>
    <property type="match status" value="1"/>
</dbReference>
<keyword evidence="4" id="KW-1185">Reference proteome</keyword>
<dbReference type="Gene3D" id="3.30.1490.20">
    <property type="entry name" value="ATP-grasp fold, A domain"/>
    <property type="match status" value="2"/>
</dbReference>
<dbReference type="EMBL" id="BOOR01000014">
    <property type="protein sequence ID" value="GII54153.1"/>
    <property type="molecule type" value="Genomic_DNA"/>
</dbReference>
<dbReference type="RefSeq" id="WP_203944396.1">
    <property type="nucleotide sequence ID" value="NZ_BOOR01000014.1"/>
</dbReference>
<sequence length="712" mass="76739">MIIGLAKAGGLDRALIGGKAANLATLASDFPVPEAFIVTAETDPSQEELCHAAERLGGGRFAVRSSAAAEDLAAASYAGLYETFLNVAPANVADAVRRCRASAHAERVTAYRHQQADKSVAVLVQRMIDADAAGVAFTANPLTGAHDETVITAVQGLGEALVSGAAVGAEWTVRQGRAELTTKTDGILNPDQVVEVAELAQRVQERLGGPQDIEWAIEAGRLYLLQARPMTALPAAVTWDPPGSGLWLRNFRVGEWLPDPVTPLFADWLLKRIDEGFTTAIHDTAGAAVPFTYAVVNGWYYTRPTPSFSALPGALIKSHGRLLPFMVNALIRPGRNPAAADHALLDRLYRHWQQELLPAYRHMADQQPASEASLADLAALVDKVGRMAGRHLWYLAVVGGAAWKMEACLTRFMERHQLGPVNSQILLRGLTRGHRRVPAHAVHSLDWYHPIAGETMPLDTGSTRQDELLGERLAAERTCHDLLADQPRLHSAFTAMLETTQRYAVIREEQARELTLGWPLLRLCIHRIGEALAASGVIDDPAEVFFLTRAEVEQSEERGSLARQRHTEWDMQRRLAAPLAIGTPPPLIGRHLERALGLSRASRTESVLSGQPASAGRATGPVRLVQGPGDFENVTPGDVLVARATAPAWTPLFARVAAVVTDGGTLAAHASLIAREYGIPAVVATGDATLRLREGQIVTVDGTRGIVELLQS</sequence>
<dbReference type="InterPro" id="IPR036637">
    <property type="entry name" value="Phosphohistidine_dom_sf"/>
</dbReference>
<dbReference type="SUPFAM" id="SSF56059">
    <property type="entry name" value="Glutathione synthetase ATP-binding domain-like"/>
    <property type="match status" value="1"/>
</dbReference>
<feature type="domain" description="Pyruvate phosphate dikinase AMP/ATP-binding" evidence="2">
    <location>
        <begin position="53"/>
        <end position="178"/>
    </location>
</feature>
<dbReference type="Pfam" id="PF01326">
    <property type="entry name" value="PPDK_N"/>
    <property type="match status" value="2"/>
</dbReference>
<gene>
    <name evidence="3" type="ORF">Pth03_25420</name>
</gene>
<evidence type="ECO:0000259" key="2">
    <source>
        <dbReference type="Pfam" id="PF01326"/>
    </source>
</evidence>
<accession>A0A8J3XYC7</accession>
<proteinExistence type="predicted"/>
<dbReference type="Proteomes" id="UP000605992">
    <property type="component" value="Unassembled WGS sequence"/>
</dbReference>
<feature type="domain" description="PEP-utilising enzyme mobile" evidence="1">
    <location>
        <begin position="635"/>
        <end position="705"/>
    </location>
</feature>
<reference evidence="3" key="1">
    <citation type="submission" date="2021-01" db="EMBL/GenBank/DDBJ databases">
        <title>Whole genome shotgun sequence of Planotetraspora thailandica NBRC 104271.</title>
        <authorList>
            <person name="Komaki H."/>
            <person name="Tamura T."/>
        </authorList>
    </citation>
    <scope>NUCLEOTIDE SEQUENCE</scope>
    <source>
        <strain evidence="3">NBRC 104271</strain>
    </source>
</reference>
<dbReference type="Gene3D" id="3.50.30.10">
    <property type="entry name" value="Phosphohistidine domain"/>
    <property type="match status" value="1"/>
</dbReference>
<dbReference type="PANTHER" id="PTHR43615">
    <property type="entry name" value="PHOSPHOENOLPYRUVATE SYNTHASE-RELATED"/>
    <property type="match status" value="1"/>
</dbReference>
<organism evidence="3 4">
    <name type="scientific">Planotetraspora thailandica</name>
    <dbReference type="NCBI Taxonomy" id="487172"/>
    <lineage>
        <taxon>Bacteria</taxon>
        <taxon>Bacillati</taxon>
        <taxon>Actinomycetota</taxon>
        <taxon>Actinomycetes</taxon>
        <taxon>Streptosporangiales</taxon>
        <taxon>Streptosporangiaceae</taxon>
        <taxon>Planotetraspora</taxon>
    </lineage>
</organism>
<evidence type="ECO:0000313" key="3">
    <source>
        <dbReference type="EMBL" id="GII54153.1"/>
    </source>
</evidence>
<evidence type="ECO:0008006" key="5">
    <source>
        <dbReference type="Google" id="ProtNLM"/>
    </source>
</evidence>
<name>A0A8J3XYC7_9ACTN</name>
<dbReference type="SUPFAM" id="SSF52009">
    <property type="entry name" value="Phosphohistidine domain"/>
    <property type="match status" value="1"/>
</dbReference>
<dbReference type="PANTHER" id="PTHR43615:SF1">
    <property type="entry name" value="PPDK_N DOMAIN-CONTAINING PROTEIN"/>
    <property type="match status" value="1"/>
</dbReference>
<feature type="domain" description="Pyruvate phosphate dikinase AMP/ATP-binding" evidence="2">
    <location>
        <begin position="187"/>
        <end position="234"/>
    </location>
</feature>
<dbReference type="InterPro" id="IPR008279">
    <property type="entry name" value="PEP-util_enz_mobile_dom"/>
</dbReference>
<dbReference type="GO" id="GO:0016301">
    <property type="term" value="F:kinase activity"/>
    <property type="evidence" value="ECO:0007669"/>
    <property type="project" value="InterPro"/>
</dbReference>
<evidence type="ECO:0000259" key="1">
    <source>
        <dbReference type="Pfam" id="PF00391"/>
    </source>
</evidence>
<comment type="caution">
    <text evidence="3">The sequence shown here is derived from an EMBL/GenBank/DDBJ whole genome shotgun (WGS) entry which is preliminary data.</text>
</comment>
<dbReference type="Gene3D" id="3.30.470.20">
    <property type="entry name" value="ATP-grasp fold, B domain"/>
    <property type="match status" value="2"/>
</dbReference>
<protein>
    <recommendedName>
        <fullName evidence="5">Phosphoenolpyruvate synthase</fullName>
    </recommendedName>
</protein>
<dbReference type="GO" id="GO:0005524">
    <property type="term" value="F:ATP binding"/>
    <property type="evidence" value="ECO:0007669"/>
    <property type="project" value="InterPro"/>
</dbReference>
<dbReference type="AlphaFoldDB" id="A0A8J3XYC7"/>
<dbReference type="InterPro" id="IPR002192">
    <property type="entry name" value="PPDK_AMP/ATP-bd"/>
</dbReference>
<evidence type="ECO:0000313" key="4">
    <source>
        <dbReference type="Proteomes" id="UP000605992"/>
    </source>
</evidence>
<dbReference type="InterPro" id="IPR051549">
    <property type="entry name" value="PEP_Utilizing_Enz"/>
</dbReference>
<dbReference type="InterPro" id="IPR013815">
    <property type="entry name" value="ATP_grasp_subdomain_1"/>
</dbReference>